<name>A0ACC3TH96_9ASCO</name>
<organism evidence="1 2">
    <name type="scientific">Lipomyces orientalis</name>
    <dbReference type="NCBI Taxonomy" id="1233043"/>
    <lineage>
        <taxon>Eukaryota</taxon>
        <taxon>Fungi</taxon>
        <taxon>Dikarya</taxon>
        <taxon>Ascomycota</taxon>
        <taxon>Saccharomycotina</taxon>
        <taxon>Lipomycetes</taxon>
        <taxon>Lipomycetales</taxon>
        <taxon>Lipomycetaceae</taxon>
        <taxon>Lipomyces</taxon>
    </lineage>
</organism>
<proteinExistence type="predicted"/>
<reference evidence="2" key="1">
    <citation type="journal article" date="2024" name="Front. Bioeng. Biotechnol.">
        <title>Genome-scale model development and genomic sequencing of the oleaginous clade Lipomyces.</title>
        <authorList>
            <person name="Czajka J.J."/>
            <person name="Han Y."/>
            <person name="Kim J."/>
            <person name="Mondo S.J."/>
            <person name="Hofstad B.A."/>
            <person name="Robles A."/>
            <person name="Haridas S."/>
            <person name="Riley R."/>
            <person name="LaButti K."/>
            <person name="Pangilinan J."/>
            <person name="Andreopoulos W."/>
            <person name="Lipzen A."/>
            <person name="Yan J."/>
            <person name="Wang M."/>
            <person name="Ng V."/>
            <person name="Grigoriev I.V."/>
            <person name="Spatafora J.W."/>
            <person name="Magnuson J.K."/>
            <person name="Baker S.E."/>
            <person name="Pomraning K.R."/>
        </authorList>
    </citation>
    <scope>NUCLEOTIDE SEQUENCE [LARGE SCALE GENOMIC DNA]</scope>
    <source>
        <strain evidence="2">CBS 10300</strain>
    </source>
</reference>
<dbReference type="Proteomes" id="UP001489719">
    <property type="component" value="Unassembled WGS sequence"/>
</dbReference>
<accession>A0ACC3TH96</accession>
<comment type="caution">
    <text evidence="1">The sequence shown here is derived from an EMBL/GenBank/DDBJ whole genome shotgun (WGS) entry which is preliminary data.</text>
</comment>
<protein>
    <submittedName>
        <fullName evidence="1">Uncharacterized protein</fullName>
    </submittedName>
</protein>
<keyword evidence="2" id="KW-1185">Reference proteome</keyword>
<evidence type="ECO:0000313" key="2">
    <source>
        <dbReference type="Proteomes" id="UP001489719"/>
    </source>
</evidence>
<evidence type="ECO:0000313" key="1">
    <source>
        <dbReference type="EMBL" id="KAK9320335.1"/>
    </source>
</evidence>
<sequence>MLISYLLAVILAIICLAIAQSEWVPPSSDVVRANFMNDTWMEEYVRNNTRYNRARRSAGHDVSNFYRTPSTVVQNGGDNNQNNEITPRYNETSALHRLHDRSTI</sequence>
<gene>
    <name evidence="1" type="ORF">V1517DRAFT_329639</name>
</gene>
<dbReference type="EMBL" id="MU970133">
    <property type="protein sequence ID" value="KAK9320335.1"/>
    <property type="molecule type" value="Genomic_DNA"/>
</dbReference>